<dbReference type="InterPro" id="IPR036278">
    <property type="entry name" value="Sialidase_sf"/>
</dbReference>
<reference evidence="3 4" key="1">
    <citation type="submission" date="2015-02" db="EMBL/GenBank/DDBJ databases">
        <title>Draft genome sequences of ten Microbacterium spp. with emphasis on heavy metal contaminated environments.</title>
        <authorList>
            <person name="Corretto E."/>
        </authorList>
    </citation>
    <scope>NUCLEOTIDE SEQUENCE [LARGE SCALE GENOMIC DNA]</scope>
    <source>
        <strain evidence="3 4">SA35</strain>
    </source>
</reference>
<sequence length="805" mass="83056">MKTTKSRPLRRIFGALGATAALLGASLAPVATAQAYDAAPGTVAALGSDPCLKGRGNCIIYPKSTQLDSGRLLMAYEKSTVPASGSAVGQTLPVMKSDDDGETWQPLAEVAAPAFMSDDPAVAKYTSNWTNPYLYVLPQDVGSLSAGTVLLATVVSGEDEYYVERKAADPNWEPTNDGDRRDLAIALYASTDEGQDWSFVDIIATGGWQGGSAGNIGSAISAKNTARQVDPLWEPHLLARDGMLVAYYSDENDYTGYDPATGVPALAADNDTAPDSGNQILVHRTWDGTAASWSAPVVDVSGGSRSMPDGRTVIGQGRPGMTTVAETSDGRWFLTFEYFGGGDNVRYKIADDPMGFFRDGDADGIPISTLPVEAGSRTLSTGGSPVITTLPDGRIAYNASGSGSVWVNASGSSTGQWVQYQTTVGGGYSRTMQYVEGTGRLVILHATWGGATAGSVIQRAHVDIGRSEGAYYQLVNRKTGQVIGTGGHSNDANLGARDVPDVRLETARAGDATQLWHLATKPDGTKTLLNASGGRAAAIWTGSATAGQRIGQWVDEGSTGPWIVVDAGAGRMKLQAAKNATLLITGSTTDAFLTLQNATTDGSQEWELVQQAPASAALTPVRASADLVPADTVAAGATITIDASVAFASGAPRHASAVGTAYLLDEAGVARLVGSVQLDAQQRGSLTLPADLTPSADLRLAVQFDESPLVWDAFAVATTSPAPLTAEASPRCVAGKVVVAVTVTNPRADAVTVDVTTPYGAKPAVKIAAGAVKALSFSTRLASAPAGIVTVTDAADAAFAAKTCG</sequence>
<dbReference type="CDD" id="cd15482">
    <property type="entry name" value="Sialidase_non-viral"/>
    <property type="match status" value="1"/>
</dbReference>
<organism evidence="3 4">
    <name type="scientific">Microbacterium hydrocarbonoxydans</name>
    <dbReference type="NCBI Taxonomy" id="273678"/>
    <lineage>
        <taxon>Bacteria</taxon>
        <taxon>Bacillati</taxon>
        <taxon>Actinomycetota</taxon>
        <taxon>Actinomycetes</taxon>
        <taxon>Micrococcales</taxon>
        <taxon>Microbacteriaceae</taxon>
        <taxon>Microbacterium</taxon>
    </lineage>
</organism>
<dbReference type="Gene3D" id="2.120.10.10">
    <property type="match status" value="1"/>
</dbReference>
<dbReference type="PANTHER" id="PTHR38792:SF3">
    <property type="entry name" value="BNR_ASP-BOX REPEAT DOMAIN PROTEIN (AFU_ORTHOLOGUE AFUA_7G06430)-RELATED"/>
    <property type="match status" value="1"/>
</dbReference>
<dbReference type="PATRIC" id="fig|273678.4.peg.845"/>
<dbReference type="EMBL" id="JYJB01000006">
    <property type="protein sequence ID" value="KJL48683.1"/>
    <property type="molecule type" value="Genomic_DNA"/>
</dbReference>
<evidence type="ECO:0000313" key="3">
    <source>
        <dbReference type="EMBL" id="KJL48683.1"/>
    </source>
</evidence>
<dbReference type="Gene3D" id="2.80.10.50">
    <property type="match status" value="1"/>
</dbReference>
<evidence type="ECO:0000313" key="4">
    <source>
        <dbReference type="Proteomes" id="UP000033900"/>
    </source>
</evidence>
<dbReference type="CDD" id="cd00161">
    <property type="entry name" value="beta-trefoil_Ricin-like"/>
    <property type="match status" value="1"/>
</dbReference>
<keyword evidence="4" id="KW-1185">Reference proteome</keyword>
<gene>
    <name evidence="3" type="ORF">RS84_00850</name>
</gene>
<protein>
    <recommendedName>
        <fullName evidence="2">Ricin B lectin domain-containing protein</fullName>
    </recommendedName>
</protein>
<dbReference type="RefSeq" id="WP_082062027.1">
    <property type="nucleotide sequence ID" value="NZ_JYJB01000006.1"/>
</dbReference>
<dbReference type="Pfam" id="PF14200">
    <property type="entry name" value="RicinB_lectin_2"/>
    <property type="match status" value="1"/>
</dbReference>
<dbReference type="SUPFAM" id="SSF50370">
    <property type="entry name" value="Ricin B-like lectins"/>
    <property type="match status" value="1"/>
</dbReference>
<name>A0A0M2HW59_9MICO</name>
<proteinExistence type="predicted"/>
<keyword evidence="1" id="KW-0732">Signal</keyword>
<dbReference type="PANTHER" id="PTHR38792">
    <property type="entry name" value="BNR/ASP-BOX REPEAT DOMAIN PROTEIN (AFU_ORTHOLOGUE AFUA_7G06430)-RELATED"/>
    <property type="match status" value="1"/>
</dbReference>
<dbReference type="SUPFAM" id="SSF50939">
    <property type="entry name" value="Sialidases"/>
    <property type="match status" value="1"/>
</dbReference>
<dbReference type="InterPro" id="IPR000772">
    <property type="entry name" value="Ricin_B_lectin"/>
</dbReference>
<dbReference type="InterPro" id="IPR035992">
    <property type="entry name" value="Ricin_B-like_lectins"/>
</dbReference>
<dbReference type="STRING" id="273678.RS84_00850"/>
<evidence type="ECO:0000259" key="2">
    <source>
        <dbReference type="Pfam" id="PF14200"/>
    </source>
</evidence>
<feature type="signal peptide" evidence="1">
    <location>
        <begin position="1"/>
        <end position="33"/>
    </location>
</feature>
<feature type="chain" id="PRO_5039055861" description="Ricin B lectin domain-containing protein" evidence="1">
    <location>
        <begin position="34"/>
        <end position="805"/>
    </location>
</feature>
<dbReference type="AlphaFoldDB" id="A0A0M2HW59"/>
<comment type="caution">
    <text evidence="3">The sequence shown here is derived from an EMBL/GenBank/DDBJ whole genome shotgun (WGS) entry which is preliminary data.</text>
</comment>
<accession>A0A0M2HW59</accession>
<dbReference type="Proteomes" id="UP000033900">
    <property type="component" value="Unassembled WGS sequence"/>
</dbReference>
<evidence type="ECO:0000256" key="1">
    <source>
        <dbReference type="SAM" id="SignalP"/>
    </source>
</evidence>
<feature type="domain" description="Ricin B lectin" evidence="2">
    <location>
        <begin position="467"/>
        <end position="553"/>
    </location>
</feature>